<evidence type="ECO:0000256" key="12">
    <source>
        <dbReference type="SAM" id="Phobius"/>
    </source>
</evidence>
<dbReference type="InterPro" id="IPR046786">
    <property type="entry name" value="MotA_N"/>
</dbReference>
<accession>A0A0G4JHD8</accession>
<organism evidence="16 18">
    <name type="scientific">Pandoraea apista</name>
    <dbReference type="NCBI Taxonomy" id="93218"/>
    <lineage>
        <taxon>Bacteria</taxon>
        <taxon>Pseudomonadati</taxon>
        <taxon>Pseudomonadota</taxon>
        <taxon>Betaproteobacteria</taxon>
        <taxon>Burkholderiales</taxon>
        <taxon>Burkholderiaceae</taxon>
        <taxon>Pandoraea</taxon>
    </lineage>
</organism>
<feature type="transmembrane region" description="Helical" evidence="12">
    <location>
        <begin position="176"/>
        <end position="199"/>
    </location>
</feature>
<proteinExistence type="inferred from homology"/>
<reference evidence="16 18" key="2">
    <citation type="submission" date="2019-08" db="EMBL/GenBank/DDBJ databases">
        <authorList>
            <person name="Peeters C."/>
        </authorList>
    </citation>
    <scope>NUCLEOTIDE SEQUENCE [LARGE SCALE GENOMIC DNA]</scope>
    <source>
        <strain evidence="16 18">LMG 18089</strain>
    </source>
</reference>
<gene>
    <name evidence="15" type="primary">motA</name>
    <name evidence="15" type="ORF">EJE83_05850</name>
    <name evidence="16" type="ORF">PAP18089_03615</name>
</gene>
<evidence type="ECO:0000313" key="17">
    <source>
        <dbReference type="Proteomes" id="UP000270216"/>
    </source>
</evidence>
<evidence type="ECO:0000256" key="10">
    <source>
        <dbReference type="ARBA" id="ARBA00023065"/>
    </source>
</evidence>
<dbReference type="EMBL" id="CABPSX010000007">
    <property type="protein sequence ID" value="VVG72619.1"/>
    <property type="molecule type" value="Genomic_DNA"/>
</dbReference>
<dbReference type="PANTHER" id="PTHR30433:SF4">
    <property type="entry name" value="MOTILITY PROTEIN A"/>
    <property type="match status" value="1"/>
</dbReference>
<comment type="similarity">
    <text evidence="2">Belongs to the MotA family.</text>
</comment>
<dbReference type="GO" id="GO:0071978">
    <property type="term" value="P:bacterial-type flagellum-dependent swarming motility"/>
    <property type="evidence" value="ECO:0007669"/>
    <property type="project" value="InterPro"/>
</dbReference>
<evidence type="ECO:0000256" key="11">
    <source>
        <dbReference type="ARBA" id="ARBA00023136"/>
    </source>
</evidence>
<keyword evidence="10" id="KW-0406">Ion transport</keyword>
<keyword evidence="4" id="KW-1003">Cell membrane</keyword>
<keyword evidence="11 12" id="KW-0472">Membrane</keyword>
<dbReference type="Pfam" id="PF20560">
    <property type="entry name" value="MotA_N"/>
    <property type="match status" value="1"/>
</dbReference>
<evidence type="ECO:0000259" key="13">
    <source>
        <dbReference type="Pfam" id="PF01618"/>
    </source>
</evidence>
<dbReference type="EMBL" id="RWHX01000006">
    <property type="protein sequence ID" value="RSK84397.1"/>
    <property type="molecule type" value="Genomic_DNA"/>
</dbReference>
<evidence type="ECO:0000256" key="4">
    <source>
        <dbReference type="ARBA" id="ARBA00022475"/>
    </source>
</evidence>
<dbReference type="OrthoDB" id="9782603at2"/>
<sequence length="290" mass="31068">MKLLMLGAAVIAGSVFGMFWLNGGQFETVFHLNELVLVVGTALGAFLVGNTARVLGDLRAVVAAAMRRRRHGDAFEQELLTLTFSLLQTSSREGVRALDAHLDDPSRSAIFQRSRHVLANAKLVDFTVDALRVAALSKGSRSELDGLLAMEIESRERRMMQPVQALHKLGESMPGFGIIAAVLGLVLAMYDIGAGAATATITRQVAVAMVGTFFGVFACYAVIGPLANRLSQSVAVEMTGYECVHAALIAFLSGKTPLLSADAGRRMLQYGALPSFSALEGWVRNVEDVR</sequence>
<evidence type="ECO:0000256" key="7">
    <source>
        <dbReference type="ARBA" id="ARBA00022779"/>
    </source>
</evidence>
<evidence type="ECO:0000259" key="14">
    <source>
        <dbReference type="Pfam" id="PF20560"/>
    </source>
</evidence>
<name>A0A0G4JHD8_9BURK</name>
<feature type="transmembrane region" description="Helical" evidence="12">
    <location>
        <begin position="41"/>
        <end position="62"/>
    </location>
</feature>
<evidence type="ECO:0000256" key="8">
    <source>
        <dbReference type="ARBA" id="ARBA00022781"/>
    </source>
</evidence>
<dbReference type="InterPro" id="IPR000540">
    <property type="entry name" value="Flag_MotA_CS"/>
</dbReference>
<evidence type="ECO:0000256" key="6">
    <source>
        <dbReference type="ARBA" id="ARBA00022692"/>
    </source>
</evidence>
<dbReference type="RefSeq" id="WP_048628906.1">
    <property type="nucleotide sequence ID" value="NZ_CABPSX010000007.1"/>
</dbReference>
<dbReference type="STRING" id="93218.XM39_14345"/>
<dbReference type="GO" id="GO:0005886">
    <property type="term" value="C:plasma membrane"/>
    <property type="evidence" value="ECO:0007669"/>
    <property type="project" value="UniProtKB-SubCell"/>
</dbReference>
<keyword evidence="6 12" id="KW-0812">Transmembrane</keyword>
<dbReference type="PANTHER" id="PTHR30433">
    <property type="entry name" value="CHEMOTAXIS PROTEIN MOTA"/>
    <property type="match status" value="1"/>
</dbReference>
<evidence type="ECO:0000256" key="2">
    <source>
        <dbReference type="ARBA" id="ARBA00008038"/>
    </source>
</evidence>
<evidence type="ECO:0000256" key="3">
    <source>
        <dbReference type="ARBA" id="ARBA00022448"/>
    </source>
</evidence>
<evidence type="ECO:0000313" key="15">
    <source>
        <dbReference type="EMBL" id="RSK84397.1"/>
    </source>
</evidence>
<evidence type="ECO:0000256" key="1">
    <source>
        <dbReference type="ARBA" id="ARBA00004651"/>
    </source>
</evidence>
<dbReference type="GO" id="GO:0006935">
    <property type="term" value="P:chemotaxis"/>
    <property type="evidence" value="ECO:0007669"/>
    <property type="project" value="UniProtKB-KW"/>
</dbReference>
<dbReference type="Proteomes" id="UP000364291">
    <property type="component" value="Unassembled WGS sequence"/>
</dbReference>
<evidence type="ECO:0000256" key="9">
    <source>
        <dbReference type="ARBA" id="ARBA00022989"/>
    </source>
</evidence>
<dbReference type="GO" id="GO:1902600">
    <property type="term" value="P:proton transmembrane transport"/>
    <property type="evidence" value="ECO:0007669"/>
    <property type="project" value="UniProtKB-KW"/>
</dbReference>
<dbReference type="InterPro" id="IPR002898">
    <property type="entry name" value="MotA_ExbB_proton_chnl"/>
</dbReference>
<dbReference type="GeneID" id="47016062"/>
<dbReference type="Pfam" id="PF01618">
    <property type="entry name" value="MotA_ExbB"/>
    <property type="match status" value="1"/>
</dbReference>
<feature type="domain" description="MotA/TolQ/ExbB proton channel" evidence="13">
    <location>
        <begin position="138"/>
        <end position="241"/>
    </location>
</feature>
<protein>
    <submittedName>
        <fullName evidence="16">Flagellar motor stator protein MotA</fullName>
    </submittedName>
</protein>
<keyword evidence="9 12" id="KW-1133">Transmembrane helix</keyword>
<keyword evidence="7" id="KW-0283">Flagellar rotation</keyword>
<evidence type="ECO:0000313" key="18">
    <source>
        <dbReference type="Proteomes" id="UP000364291"/>
    </source>
</evidence>
<keyword evidence="8" id="KW-0375">Hydrogen ion transport</keyword>
<dbReference type="PROSITE" id="PS01307">
    <property type="entry name" value="MOTA"/>
    <property type="match status" value="1"/>
</dbReference>
<keyword evidence="5" id="KW-0145">Chemotaxis</keyword>
<dbReference type="Proteomes" id="UP000270216">
    <property type="component" value="Unassembled WGS sequence"/>
</dbReference>
<dbReference type="AlphaFoldDB" id="A0A0G4JHD8"/>
<keyword evidence="16" id="KW-0969">Cilium</keyword>
<evidence type="ECO:0000313" key="16">
    <source>
        <dbReference type="EMBL" id="VVG72619.1"/>
    </source>
</evidence>
<keyword evidence="17" id="KW-1185">Reference proteome</keyword>
<feature type="transmembrane region" description="Helical" evidence="12">
    <location>
        <begin position="205"/>
        <end position="223"/>
    </location>
</feature>
<dbReference type="InterPro" id="IPR047055">
    <property type="entry name" value="MotA-like"/>
</dbReference>
<keyword evidence="3" id="KW-0813">Transport</keyword>
<reference evidence="15 17" key="1">
    <citation type="submission" date="2018-12" db="EMBL/GenBank/DDBJ databases">
        <title>Whole genome sequence of a Pandoraea apista isolate from a patient with cystic fibrosis.</title>
        <authorList>
            <person name="Kenna D.T."/>
            <person name="Turton J.F."/>
        </authorList>
    </citation>
    <scope>NUCLEOTIDE SEQUENCE [LARGE SCALE GENOMIC DNA]</scope>
    <source>
        <strain evidence="15 17">Pa13324</strain>
    </source>
</reference>
<keyword evidence="16" id="KW-0282">Flagellum</keyword>
<comment type="subcellular location">
    <subcellularLocation>
        <location evidence="1">Cell membrane</location>
        <topology evidence="1">Multi-pass membrane protein</topology>
    </subcellularLocation>
</comment>
<keyword evidence="16" id="KW-0966">Cell projection</keyword>
<evidence type="ECO:0000256" key="5">
    <source>
        <dbReference type="ARBA" id="ARBA00022500"/>
    </source>
</evidence>
<feature type="domain" description="Motility protein A N-terminal" evidence="14">
    <location>
        <begin position="6"/>
        <end position="94"/>
    </location>
</feature>